<dbReference type="EMBL" id="MCGT01000006">
    <property type="protein sequence ID" value="ORX58689.1"/>
    <property type="molecule type" value="Genomic_DNA"/>
</dbReference>
<name>A0A1X2GPL5_9FUNG</name>
<feature type="compositionally biased region" description="Low complexity" evidence="5">
    <location>
        <begin position="288"/>
        <end position="316"/>
    </location>
</feature>
<comment type="subcellular location">
    <subcellularLocation>
        <location evidence="1">Nucleus</location>
    </subcellularLocation>
</comment>
<feature type="compositionally biased region" description="Basic and acidic residues" evidence="5">
    <location>
        <begin position="377"/>
        <end position="392"/>
    </location>
</feature>
<protein>
    <recommendedName>
        <fullName evidence="10">RED-like N-terminal domain-containing protein</fullName>
    </recommendedName>
</protein>
<evidence type="ECO:0000256" key="5">
    <source>
        <dbReference type="SAM" id="MobiDB-lite"/>
    </source>
</evidence>
<keyword evidence="3" id="KW-0677">Repeat</keyword>
<evidence type="ECO:0000256" key="2">
    <source>
        <dbReference type="ARBA" id="ARBA00006660"/>
    </source>
</evidence>
<dbReference type="PANTHER" id="PTHR12765">
    <property type="entry name" value="RED PROTEIN IK FACTOR CYTOKINE IK"/>
    <property type="match status" value="1"/>
</dbReference>
<feature type="region of interest" description="Disordered" evidence="5">
    <location>
        <begin position="488"/>
        <end position="529"/>
    </location>
</feature>
<gene>
    <name evidence="8" type="ORF">DM01DRAFT_1405332</name>
</gene>
<dbReference type="InterPro" id="IPR039896">
    <property type="entry name" value="Red-like"/>
</dbReference>
<evidence type="ECO:0000313" key="9">
    <source>
        <dbReference type="Proteomes" id="UP000242146"/>
    </source>
</evidence>
<feature type="region of interest" description="Disordered" evidence="5">
    <location>
        <begin position="363"/>
        <end position="392"/>
    </location>
</feature>
<dbReference type="InterPro" id="IPR012916">
    <property type="entry name" value="RED_N"/>
</dbReference>
<proteinExistence type="inferred from homology"/>
<evidence type="ECO:0000256" key="3">
    <source>
        <dbReference type="ARBA" id="ARBA00022737"/>
    </source>
</evidence>
<evidence type="ECO:0000313" key="8">
    <source>
        <dbReference type="EMBL" id="ORX58689.1"/>
    </source>
</evidence>
<keyword evidence="4" id="KW-0539">Nucleus</keyword>
<reference evidence="8 9" key="1">
    <citation type="submission" date="2016-07" db="EMBL/GenBank/DDBJ databases">
        <title>Pervasive Adenine N6-methylation of Active Genes in Fungi.</title>
        <authorList>
            <consortium name="DOE Joint Genome Institute"/>
            <person name="Mondo S.J."/>
            <person name="Dannebaum R.O."/>
            <person name="Kuo R.C."/>
            <person name="Labutti K."/>
            <person name="Haridas S."/>
            <person name="Kuo A."/>
            <person name="Salamov A."/>
            <person name="Ahrendt S.R."/>
            <person name="Lipzen A."/>
            <person name="Sullivan W."/>
            <person name="Andreopoulos W.B."/>
            <person name="Clum A."/>
            <person name="Lindquist E."/>
            <person name="Daum C."/>
            <person name="Ramamoorthy G.K."/>
            <person name="Gryganskyi A."/>
            <person name="Culley D."/>
            <person name="Magnuson J.K."/>
            <person name="James T.Y."/>
            <person name="O'Malley M.A."/>
            <person name="Stajich J.E."/>
            <person name="Spatafora J.W."/>
            <person name="Visel A."/>
            <person name="Grigoriev I.V."/>
        </authorList>
    </citation>
    <scope>NUCLEOTIDE SEQUENCE [LARGE SCALE GENOMIC DNA]</scope>
    <source>
        <strain evidence="8 9">NRRL 3301</strain>
    </source>
</reference>
<dbReference type="AlphaFoldDB" id="A0A1X2GPL5"/>
<dbReference type="OrthoDB" id="3366823at2759"/>
<dbReference type="Pfam" id="PF07808">
    <property type="entry name" value="RED_N"/>
    <property type="match status" value="1"/>
</dbReference>
<feature type="region of interest" description="Disordered" evidence="5">
    <location>
        <begin position="1"/>
        <end position="90"/>
    </location>
</feature>
<feature type="compositionally biased region" description="Basic and acidic residues" evidence="5">
    <location>
        <begin position="72"/>
        <end position="83"/>
    </location>
</feature>
<keyword evidence="9" id="KW-1185">Reference proteome</keyword>
<dbReference type="GO" id="GO:0005634">
    <property type="term" value="C:nucleus"/>
    <property type="evidence" value="ECO:0007669"/>
    <property type="project" value="UniProtKB-SubCell"/>
</dbReference>
<sequence>MNDEGLTQEDFRKLLQTPRPDAGASQPQRFKAPAPKSKRNEGQAVFAKPAVLRNKKKAPADGSTEQDTMSNYRDRAAERRADRQDDDTAEDLLRPMDEQDTLDAQQVYEQSKYLGGDVEHTHLVKGLDFALLNKVRQQLAQEGSDLAEDSHMDDALDDVLDKIDRGEAVASDDAPVALGDDTASMTAKALHQLFQPADTVKVQPLFRPGRMALLFPVLDINEDRKGRRRLQTFHGDPFAIPTSVIRSKADLDHRQIALELSGWSEQARNEALMISAKVTQVMKRHHQPTPTTSQPRTTGPSSTPSSATSHTPASTSMQQDNAVDDDDLMIFGDAGSDYVLDVAALQGDTKSDTASTANYFSGQQEQDEIEAQQVQPEKQDKAEDDDDRKRKFDDMVEMVDDDGDVIDMDSNDIDMFGLGSGALPTSFKDHHRMVVLDEDQRTHQPAMMVDQGTNRNKKAQLSRWDFDNEEEWEKYKSTLEIQPKSAAQFGVKAADGRKRNKERRVMDDKQKLNRDYQQVKNLMDKKYGK</sequence>
<feature type="compositionally biased region" description="Basic and acidic residues" evidence="5">
    <location>
        <begin position="503"/>
        <end position="514"/>
    </location>
</feature>
<evidence type="ECO:0000256" key="4">
    <source>
        <dbReference type="ARBA" id="ARBA00023242"/>
    </source>
</evidence>
<feature type="region of interest" description="Disordered" evidence="5">
    <location>
        <begin position="280"/>
        <end position="321"/>
    </location>
</feature>
<dbReference type="STRING" id="101127.A0A1X2GPL5"/>
<dbReference type="InterPro" id="IPR012492">
    <property type="entry name" value="RED_C"/>
</dbReference>
<comment type="caution">
    <text evidence="8">The sequence shown here is derived from an EMBL/GenBank/DDBJ whole genome shotgun (WGS) entry which is preliminary data.</text>
</comment>
<evidence type="ECO:0000259" key="7">
    <source>
        <dbReference type="Pfam" id="PF07808"/>
    </source>
</evidence>
<evidence type="ECO:0000256" key="1">
    <source>
        <dbReference type="ARBA" id="ARBA00004123"/>
    </source>
</evidence>
<dbReference type="Pfam" id="PF07807">
    <property type="entry name" value="RED_C"/>
    <property type="match status" value="1"/>
</dbReference>
<evidence type="ECO:0008006" key="10">
    <source>
        <dbReference type="Google" id="ProtNLM"/>
    </source>
</evidence>
<feature type="domain" description="Protein RED C-terminal" evidence="6">
    <location>
        <begin position="454"/>
        <end position="526"/>
    </location>
</feature>
<comment type="similarity">
    <text evidence="2">Belongs to the RED family.</text>
</comment>
<dbReference type="Proteomes" id="UP000242146">
    <property type="component" value="Unassembled WGS sequence"/>
</dbReference>
<organism evidence="8 9">
    <name type="scientific">Hesseltinella vesiculosa</name>
    <dbReference type="NCBI Taxonomy" id="101127"/>
    <lineage>
        <taxon>Eukaryota</taxon>
        <taxon>Fungi</taxon>
        <taxon>Fungi incertae sedis</taxon>
        <taxon>Mucoromycota</taxon>
        <taxon>Mucoromycotina</taxon>
        <taxon>Mucoromycetes</taxon>
        <taxon>Mucorales</taxon>
        <taxon>Cunninghamellaceae</taxon>
        <taxon>Hesseltinella</taxon>
    </lineage>
</organism>
<accession>A0A1X2GPL5</accession>
<feature type="domain" description="RED-like N-terminal" evidence="7">
    <location>
        <begin position="59"/>
        <end position="255"/>
    </location>
</feature>
<evidence type="ECO:0000259" key="6">
    <source>
        <dbReference type="Pfam" id="PF07807"/>
    </source>
</evidence>